<evidence type="ECO:0000313" key="3">
    <source>
        <dbReference type="Proteomes" id="UP000750197"/>
    </source>
</evidence>
<dbReference type="SUPFAM" id="SSF51338">
    <property type="entry name" value="Composite domain of metallo-dependent hydrolases"/>
    <property type="match status" value="1"/>
</dbReference>
<dbReference type="EMBL" id="JAHEAC010000165">
    <property type="protein sequence ID" value="MBX8645080.1"/>
    <property type="molecule type" value="Genomic_DNA"/>
</dbReference>
<dbReference type="SUPFAM" id="SSF51556">
    <property type="entry name" value="Metallo-dependent hydrolases"/>
    <property type="match status" value="1"/>
</dbReference>
<dbReference type="PANTHER" id="PTHR42717:SF1">
    <property type="entry name" value="IMIDAZOLONEPROPIONASE AND RELATED AMIDOHYDROLASES"/>
    <property type="match status" value="1"/>
</dbReference>
<dbReference type="Gene3D" id="3.20.20.140">
    <property type="entry name" value="Metal-dependent hydrolases"/>
    <property type="match status" value="1"/>
</dbReference>
<dbReference type="InterPro" id="IPR011059">
    <property type="entry name" value="Metal-dep_hydrolase_composite"/>
</dbReference>
<dbReference type="Pfam" id="PF01979">
    <property type="entry name" value="Amidohydro_1"/>
    <property type="match status" value="1"/>
</dbReference>
<dbReference type="InterPro" id="IPR006680">
    <property type="entry name" value="Amidohydro-rel"/>
</dbReference>
<accession>A0A8J7YQK8</accession>
<evidence type="ECO:0000259" key="1">
    <source>
        <dbReference type="Pfam" id="PF01979"/>
    </source>
</evidence>
<dbReference type="Proteomes" id="UP000750197">
    <property type="component" value="Unassembled WGS sequence"/>
</dbReference>
<dbReference type="GO" id="GO:0016810">
    <property type="term" value="F:hydrolase activity, acting on carbon-nitrogen (but not peptide) bonds"/>
    <property type="evidence" value="ECO:0007669"/>
    <property type="project" value="InterPro"/>
</dbReference>
<dbReference type="PANTHER" id="PTHR42717">
    <property type="entry name" value="DIHYDROOROTASE-RELATED"/>
    <property type="match status" value="1"/>
</dbReference>
<dbReference type="InterPro" id="IPR032466">
    <property type="entry name" value="Metal_Hydrolase"/>
</dbReference>
<feature type="domain" description="Amidohydrolase-related" evidence="1">
    <location>
        <begin position="271"/>
        <end position="382"/>
    </location>
</feature>
<protein>
    <submittedName>
        <fullName evidence="2">Amidohydrolase/deacetylase family metallohydrolase</fullName>
    </submittedName>
</protein>
<proteinExistence type="predicted"/>
<name>A0A8J7YQK8_9ARCH</name>
<dbReference type="InterPro" id="IPR020043">
    <property type="entry name" value="Deacetylase_Atu3266-like"/>
</dbReference>
<sequence length="386" mass="42653">MYDLVVRNGTVIDPSQGINEKMDVAVIGTRIDSIERNIPSSSAARVIDASGLLVFPGLVDIHTHVAAGLAGLCVEADIHCLPKGVTTAVDAGSTGHLLHRAFIDRVVSNSKTRLLAFLNIESLGMIESTRTGKEWSSERWAELITISNGRYDEWFVNLEETIAAIRENSSALVGIKWAHHTLNTFRLARKAADIARTRLMAENHQMPEGMKYVRKGDILTHIFHNYYNRLAGGYDGLLEDGEIRQEFFTAYRKGVIFDIGHGRSSFSWDVAEKAMAEGLKPHTISTDIWRENVGSPVRNLPYVMSKMLCAGMSIEEIVAASTVTPARVIGMERVIGSLKPGMAADISIFRLETGRFIFEDSYGRKRKGSRMLRVKSVISNGTLLSS</sequence>
<evidence type="ECO:0000313" key="2">
    <source>
        <dbReference type="EMBL" id="MBX8645080.1"/>
    </source>
</evidence>
<comment type="caution">
    <text evidence="2">The sequence shown here is derived from an EMBL/GenBank/DDBJ whole genome shotgun (WGS) entry which is preliminary data.</text>
</comment>
<dbReference type="Gene3D" id="2.30.40.10">
    <property type="entry name" value="Urease, subunit C, domain 1"/>
    <property type="match status" value="1"/>
</dbReference>
<reference evidence="2" key="1">
    <citation type="submission" date="2021-05" db="EMBL/GenBank/DDBJ databases">
        <title>Genomic insights into ecological role and evolution of a novel Thermoplasmata order Candidatus Sysuiplasmatales.</title>
        <authorList>
            <person name="Yuan Y."/>
        </authorList>
    </citation>
    <scope>NUCLEOTIDE SEQUENCE</scope>
    <source>
        <strain evidence="2">TUT19-bin139</strain>
    </source>
</reference>
<dbReference type="GO" id="GO:0019213">
    <property type="term" value="F:deacetylase activity"/>
    <property type="evidence" value="ECO:0007669"/>
    <property type="project" value="InterPro"/>
</dbReference>
<gene>
    <name evidence="2" type="ORF">KIY12_10260</name>
</gene>
<dbReference type="AlphaFoldDB" id="A0A8J7YQK8"/>
<organism evidence="2 3">
    <name type="scientific">Candidatus Sysuiplasma superficiale</name>
    <dbReference type="NCBI Taxonomy" id="2823368"/>
    <lineage>
        <taxon>Archaea</taxon>
        <taxon>Methanobacteriati</taxon>
        <taxon>Thermoplasmatota</taxon>
        <taxon>Thermoplasmata</taxon>
        <taxon>Candidatus Sysuiplasmatales</taxon>
        <taxon>Candidatus Sysuiplasmataceae</taxon>
        <taxon>Candidatus Sysuiplasma</taxon>
    </lineage>
</organism>